<dbReference type="SUPFAM" id="SSF52266">
    <property type="entry name" value="SGNH hydrolase"/>
    <property type="match status" value="1"/>
</dbReference>
<accession>A0A7K1XZC7</accession>
<dbReference type="InterPro" id="IPR036514">
    <property type="entry name" value="SGNH_hydro_sf"/>
</dbReference>
<dbReference type="PROSITE" id="PS51257">
    <property type="entry name" value="PROKAR_LIPOPROTEIN"/>
    <property type="match status" value="1"/>
</dbReference>
<reference evidence="3 4" key="1">
    <citation type="submission" date="2019-11" db="EMBL/GenBank/DDBJ databases">
        <title>Pedobacter sp. HMF7056 Genome sequencing and assembly.</title>
        <authorList>
            <person name="Kang H."/>
            <person name="Kim H."/>
            <person name="Joh K."/>
        </authorList>
    </citation>
    <scope>NUCLEOTIDE SEQUENCE [LARGE SCALE GENOMIC DNA]</scope>
    <source>
        <strain evidence="3 4">HMF7056</strain>
    </source>
</reference>
<dbReference type="AlphaFoldDB" id="A0A7K1XZC7"/>
<sequence>MFKHRGSLLLLTYLVISFSACSKKPKDPEPDGIDHTDNSPLTANTDQLKTWTAWKSSKNSRFDMVFIGDSYIQANFFAYKVHDALLSGSFADGGPGYCSFARWNADLLNSIDGSIDNDQLTFTYEPAKWTSSTAGAATLGPCGYVTSKAANAPIQVIGKVPLASLTLEYEKHPNAGEFRYRLNGGSWITVDESAATQAVGTLDIDVSGAGSNFTVDIEPLKAGEIFFGVLGRRTGNVLAFHKLGIGGATAGVFAQSTLWSTSTSLMTPKTAILLFGTNEMDGNISPAEMKVTMQNLVDKVRQMNAACDIMIVCPPETKLQKEDPRKYKLGDYANMLYQLALDNQAAYLNLSKVLGPFSQASVDQGLMSDDRLHPGAKGSDKIADAILAILNK</sequence>
<dbReference type="GO" id="GO:0016788">
    <property type="term" value="F:hydrolase activity, acting on ester bonds"/>
    <property type="evidence" value="ECO:0007669"/>
    <property type="project" value="UniProtKB-ARBA"/>
</dbReference>
<dbReference type="Gene3D" id="3.40.50.1110">
    <property type="entry name" value="SGNH hydrolase"/>
    <property type="match status" value="1"/>
</dbReference>
<feature type="chain" id="PRO_5029630734" description="SGNH hydrolase-type esterase domain-containing protein" evidence="1">
    <location>
        <begin position="23"/>
        <end position="392"/>
    </location>
</feature>
<dbReference type="Proteomes" id="UP000451233">
    <property type="component" value="Unassembled WGS sequence"/>
</dbReference>
<protein>
    <recommendedName>
        <fullName evidence="2">SGNH hydrolase-type esterase domain-containing protein</fullName>
    </recommendedName>
</protein>
<dbReference type="Gene3D" id="2.60.120.1360">
    <property type="match status" value="1"/>
</dbReference>
<dbReference type="Pfam" id="PF13472">
    <property type="entry name" value="Lipase_GDSL_2"/>
    <property type="match status" value="1"/>
</dbReference>
<dbReference type="EMBL" id="WVHS01000002">
    <property type="protein sequence ID" value="MXV16089.1"/>
    <property type="molecule type" value="Genomic_DNA"/>
</dbReference>
<comment type="caution">
    <text evidence="3">The sequence shown here is derived from an EMBL/GenBank/DDBJ whole genome shotgun (WGS) entry which is preliminary data.</text>
</comment>
<evidence type="ECO:0000313" key="3">
    <source>
        <dbReference type="EMBL" id="MXV16089.1"/>
    </source>
</evidence>
<organism evidence="3 4">
    <name type="scientific">Hufsiella ginkgonis</name>
    <dbReference type="NCBI Taxonomy" id="2695274"/>
    <lineage>
        <taxon>Bacteria</taxon>
        <taxon>Pseudomonadati</taxon>
        <taxon>Bacteroidota</taxon>
        <taxon>Sphingobacteriia</taxon>
        <taxon>Sphingobacteriales</taxon>
        <taxon>Sphingobacteriaceae</taxon>
        <taxon>Hufsiella</taxon>
    </lineage>
</organism>
<gene>
    <name evidence="3" type="ORF">GS398_12310</name>
</gene>
<proteinExistence type="predicted"/>
<keyword evidence="1" id="KW-0732">Signal</keyword>
<feature type="domain" description="SGNH hydrolase-type esterase" evidence="2">
    <location>
        <begin position="230"/>
        <end position="379"/>
    </location>
</feature>
<name>A0A7K1XZC7_9SPHI</name>
<feature type="signal peptide" evidence="1">
    <location>
        <begin position="1"/>
        <end position="22"/>
    </location>
</feature>
<evidence type="ECO:0000259" key="2">
    <source>
        <dbReference type="Pfam" id="PF13472"/>
    </source>
</evidence>
<evidence type="ECO:0000313" key="4">
    <source>
        <dbReference type="Proteomes" id="UP000451233"/>
    </source>
</evidence>
<keyword evidence="4" id="KW-1185">Reference proteome</keyword>
<dbReference type="InterPro" id="IPR013830">
    <property type="entry name" value="SGNH_hydro"/>
</dbReference>
<evidence type="ECO:0000256" key="1">
    <source>
        <dbReference type="SAM" id="SignalP"/>
    </source>
</evidence>
<dbReference type="RefSeq" id="WP_160907044.1">
    <property type="nucleotide sequence ID" value="NZ_WVHS01000002.1"/>
</dbReference>